<keyword evidence="1" id="KW-1185">Reference proteome</keyword>
<organism evidence="1 2">
    <name type="scientific">Nicotiana tabacum</name>
    <name type="common">Common tobacco</name>
    <dbReference type="NCBI Taxonomy" id="4097"/>
    <lineage>
        <taxon>Eukaryota</taxon>
        <taxon>Viridiplantae</taxon>
        <taxon>Streptophyta</taxon>
        <taxon>Embryophyta</taxon>
        <taxon>Tracheophyta</taxon>
        <taxon>Spermatophyta</taxon>
        <taxon>Magnoliopsida</taxon>
        <taxon>eudicotyledons</taxon>
        <taxon>Gunneridae</taxon>
        <taxon>Pentapetalae</taxon>
        <taxon>asterids</taxon>
        <taxon>lamiids</taxon>
        <taxon>Solanales</taxon>
        <taxon>Solanaceae</taxon>
        <taxon>Nicotianoideae</taxon>
        <taxon>Nicotianeae</taxon>
        <taxon>Nicotiana</taxon>
    </lineage>
</organism>
<sequence length="125" mass="14221">MNPNSATGPDGMNGKFYQACWDIIKNALLNMVLDFFGGLHQSSQTSSLPTRPILSEEEVSLNIMLDQEIVQVIKKPNIGANVVIKLDMAKAYDRVSWSFTCIMLRRMGFNEMIIYIIQRTMSNNW</sequence>
<reference evidence="1" key="1">
    <citation type="journal article" date="2014" name="Nat. Commun.">
        <title>The tobacco genome sequence and its comparison with those of tomato and potato.</title>
        <authorList>
            <person name="Sierro N."/>
            <person name="Battey J.N."/>
            <person name="Ouadi S."/>
            <person name="Bakaher N."/>
            <person name="Bovet L."/>
            <person name="Willig A."/>
            <person name="Goepfert S."/>
            <person name="Peitsch M.C."/>
            <person name="Ivanov N.V."/>
        </authorList>
    </citation>
    <scope>NUCLEOTIDE SEQUENCE [LARGE SCALE GENOMIC DNA]</scope>
</reference>
<reference evidence="2" key="2">
    <citation type="submission" date="2025-08" db="UniProtKB">
        <authorList>
            <consortium name="RefSeq"/>
        </authorList>
    </citation>
    <scope>IDENTIFICATION</scope>
    <source>
        <tissue evidence="2">Leaf</tissue>
    </source>
</reference>
<proteinExistence type="predicted"/>
<name>A0AC58SEG9_TOBAC</name>
<gene>
    <name evidence="2" type="primary">LOC142167125</name>
</gene>
<evidence type="ECO:0000313" key="2">
    <source>
        <dbReference type="RefSeq" id="XP_075083382.1"/>
    </source>
</evidence>
<protein>
    <submittedName>
        <fullName evidence="2">Uncharacterized protein LOC142167125</fullName>
    </submittedName>
</protein>
<dbReference type="Proteomes" id="UP000790787">
    <property type="component" value="Chromosome 12"/>
</dbReference>
<dbReference type="RefSeq" id="XP_075083382.1">
    <property type="nucleotide sequence ID" value="XM_075227281.1"/>
</dbReference>
<evidence type="ECO:0000313" key="1">
    <source>
        <dbReference type="Proteomes" id="UP000790787"/>
    </source>
</evidence>
<accession>A0AC58SEG9</accession>